<feature type="compositionally biased region" description="Low complexity" evidence="6">
    <location>
        <begin position="609"/>
        <end position="634"/>
    </location>
</feature>
<evidence type="ECO:0000313" key="9">
    <source>
        <dbReference type="Proteomes" id="UP000027265"/>
    </source>
</evidence>
<dbReference type="GO" id="GO:0046983">
    <property type="term" value="F:protein dimerization activity"/>
    <property type="evidence" value="ECO:0007669"/>
    <property type="project" value="InterPro"/>
</dbReference>
<dbReference type="InterPro" id="IPR008906">
    <property type="entry name" value="HATC_C_dom"/>
</dbReference>
<dbReference type="InterPro" id="IPR012337">
    <property type="entry name" value="RNaseH-like_sf"/>
</dbReference>
<dbReference type="PANTHER" id="PTHR46481">
    <property type="entry name" value="ZINC FINGER BED DOMAIN-CONTAINING PROTEIN 4"/>
    <property type="match status" value="1"/>
</dbReference>
<feature type="region of interest" description="Disordered" evidence="6">
    <location>
        <begin position="569"/>
        <end position="646"/>
    </location>
</feature>
<keyword evidence="9" id="KW-1185">Reference proteome</keyword>
<feature type="compositionally biased region" description="Basic and acidic residues" evidence="6">
    <location>
        <begin position="635"/>
        <end position="646"/>
    </location>
</feature>
<keyword evidence="2" id="KW-0479">Metal-binding</keyword>
<evidence type="ECO:0000256" key="2">
    <source>
        <dbReference type="ARBA" id="ARBA00022723"/>
    </source>
</evidence>
<reference evidence="9" key="1">
    <citation type="journal article" date="2014" name="Proc. Natl. Acad. Sci. U.S.A.">
        <title>Extensive sampling of basidiomycete genomes demonstrates inadequacy of the white-rot/brown-rot paradigm for wood decay fungi.</title>
        <authorList>
            <person name="Riley R."/>
            <person name="Salamov A.A."/>
            <person name="Brown D.W."/>
            <person name="Nagy L.G."/>
            <person name="Floudas D."/>
            <person name="Held B.W."/>
            <person name="Levasseur A."/>
            <person name="Lombard V."/>
            <person name="Morin E."/>
            <person name="Otillar R."/>
            <person name="Lindquist E.A."/>
            <person name="Sun H."/>
            <person name="LaButti K.M."/>
            <person name="Schmutz J."/>
            <person name="Jabbour D."/>
            <person name="Luo H."/>
            <person name="Baker S.E."/>
            <person name="Pisabarro A.G."/>
            <person name="Walton J.D."/>
            <person name="Blanchette R.A."/>
            <person name="Henrissat B."/>
            <person name="Martin F."/>
            <person name="Cullen D."/>
            <person name="Hibbett D.S."/>
            <person name="Grigoriev I.V."/>
        </authorList>
    </citation>
    <scope>NUCLEOTIDE SEQUENCE [LARGE SCALE GENOMIC DNA]</scope>
    <source>
        <strain evidence="9">MUCL 33604</strain>
    </source>
</reference>
<name>A0A067Q511_9AGAM</name>
<dbReference type="InParanoid" id="A0A067Q511"/>
<dbReference type="HOGENOM" id="CLU_009123_6_3_1"/>
<dbReference type="Proteomes" id="UP000027265">
    <property type="component" value="Unassembled WGS sequence"/>
</dbReference>
<evidence type="ECO:0000259" key="7">
    <source>
        <dbReference type="Pfam" id="PF05699"/>
    </source>
</evidence>
<dbReference type="PANTHER" id="PTHR46481:SF10">
    <property type="entry name" value="ZINC FINGER BED DOMAIN-CONTAINING PROTEIN 39"/>
    <property type="match status" value="1"/>
</dbReference>
<dbReference type="OrthoDB" id="2690041at2759"/>
<dbReference type="GO" id="GO:0008270">
    <property type="term" value="F:zinc ion binding"/>
    <property type="evidence" value="ECO:0007669"/>
    <property type="project" value="UniProtKB-KW"/>
</dbReference>
<dbReference type="EMBL" id="KL197711">
    <property type="protein sequence ID" value="KDQ62143.1"/>
    <property type="molecule type" value="Genomic_DNA"/>
</dbReference>
<proteinExistence type="predicted"/>
<protein>
    <recommendedName>
        <fullName evidence="7">HAT C-terminal dimerisation domain-containing protein</fullName>
    </recommendedName>
</protein>
<evidence type="ECO:0000256" key="1">
    <source>
        <dbReference type="ARBA" id="ARBA00004123"/>
    </source>
</evidence>
<accession>A0A067Q511</accession>
<keyword evidence="4" id="KW-0862">Zinc</keyword>
<dbReference type="GO" id="GO:0005634">
    <property type="term" value="C:nucleus"/>
    <property type="evidence" value="ECO:0007669"/>
    <property type="project" value="UniProtKB-SubCell"/>
</dbReference>
<evidence type="ECO:0000256" key="3">
    <source>
        <dbReference type="ARBA" id="ARBA00022771"/>
    </source>
</evidence>
<dbReference type="AlphaFoldDB" id="A0A067Q511"/>
<evidence type="ECO:0000256" key="5">
    <source>
        <dbReference type="ARBA" id="ARBA00023242"/>
    </source>
</evidence>
<dbReference type="SUPFAM" id="SSF53098">
    <property type="entry name" value="Ribonuclease H-like"/>
    <property type="match status" value="1"/>
</dbReference>
<feature type="region of interest" description="Disordered" evidence="6">
    <location>
        <begin position="57"/>
        <end position="117"/>
    </location>
</feature>
<dbReference type="Pfam" id="PF05699">
    <property type="entry name" value="Dimer_Tnp_hAT"/>
    <property type="match status" value="1"/>
</dbReference>
<feature type="domain" description="HAT C-terminal dimerisation" evidence="7">
    <location>
        <begin position="652"/>
        <end position="698"/>
    </location>
</feature>
<gene>
    <name evidence="8" type="ORF">JAAARDRAFT_450341</name>
</gene>
<keyword evidence="5" id="KW-0539">Nucleus</keyword>
<evidence type="ECO:0000256" key="4">
    <source>
        <dbReference type="ARBA" id="ARBA00022833"/>
    </source>
</evidence>
<organism evidence="8 9">
    <name type="scientific">Jaapia argillacea MUCL 33604</name>
    <dbReference type="NCBI Taxonomy" id="933084"/>
    <lineage>
        <taxon>Eukaryota</taxon>
        <taxon>Fungi</taxon>
        <taxon>Dikarya</taxon>
        <taxon>Basidiomycota</taxon>
        <taxon>Agaricomycotina</taxon>
        <taxon>Agaricomycetes</taxon>
        <taxon>Agaricomycetidae</taxon>
        <taxon>Jaapiales</taxon>
        <taxon>Jaapiaceae</taxon>
        <taxon>Jaapia</taxon>
    </lineage>
</organism>
<comment type="subcellular location">
    <subcellularLocation>
        <location evidence="1">Nucleus</location>
    </subcellularLocation>
</comment>
<sequence>MSCFHVLNDHSHCIRGQWRTWKCMNGMSSTIRKHLHNEHQSEYNDACRSLQLKGSSLVPDAAEEDEEAPDYPMTDVKEPTPPPVDPTPASAVDKAKTPTPVVASTTTKPRGRPRNTIPMEPFYDRLVRFIVTSGLPLDVVDSSYFRDLLLFSAGKFIDETKFPNHAKICQLIADRFMAERTRISEDFKNASGRISFTIDIQAEPCPRVVVTAHYCSLNENDTLSVQSRLVAIRRLPRHRAEQDETSRAAQQALVIFDALKSYDVLSKVGAITVADNLLDGRLPEELGKLFAQEGISFNPTFSFSRNLPPAIHDAVEAGLHVLAPTSSSKIDKASASEVPLYNPTLIANKEYTEALENDPVSCIRGIVSAARDSAERRQQLRLLITEEDISANELDADEAVDGVMRSRELLHDDGRWSSTYVMIERALALYPETTQGDVAELALDDADIQVLNDIKEFLRVPFTVHDIVGEERLPLLTTAVPLYEQLLVFLRRIQDTIPEIAHGVSVTLAKLNEYFGKARSNRTYALAMAINPTAKFKWAEDNWTPEQRDQARQWMFDAMLEHYQKLHSVTPTGQGDASATPLPQPTKSATKSLSAMERLMQLSSDRRGSSSSSRPSQPTAGSVSATSPSESSDSGDSKKKEAEKEKAAIDNELRRYIAEGVLDSQEDLDDFNIMQYWKDNAKRFPLMYLVALDVLPTQVPHSRFRRDDTDAQICLRPRKARFHRWLDSKRRRTFHRTYSL</sequence>
<evidence type="ECO:0000256" key="6">
    <source>
        <dbReference type="SAM" id="MobiDB-lite"/>
    </source>
</evidence>
<keyword evidence="3" id="KW-0863">Zinc-finger</keyword>
<evidence type="ECO:0000313" key="8">
    <source>
        <dbReference type="EMBL" id="KDQ62143.1"/>
    </source>
</evidence>
<dbReference type="InterPro" id="IPR052035">
    <property type="entry name" value="ZnF_BED_domain_contain"/>
</dbReference>